<evidence type="ECO:0000313" key="2">
    <source>
        <dbReference type="Proteomes" id="UP000199071"/>
    </source>
</evidence>
<evidence type="ECO:0008006" key="3">
    <source>
        <dbReference type="Google" id="ProtNLM"/>
    </source>
</evidence>
<dbReference type="OrthoDB" id="8002235at2"/>
<dbReference type="Proteomes" id="UP000199071">
    <property type="component" value="Unassembled WGS sequence"/>
</dbReference>
<sequence length="167" mass="18108">MTTPPPDAEAGLRLNRFADQVSAFGLAISYLMGKPAFQGLPFGHWAQTIAGQINRNHYVFACRGETVVGFAGWAFASVEEAEAWLTEDPGASAGGDAGPCLIINCWAVDLPEAHQLLRDQIRIIGRDSQTVYAKRRYENGRIRPLRLGVNAFIGAHIEAAQARRGGT</sequence>
<dbReference type="EMBL" id="FMXQ01000007">
    <property type="protein sequence ID" value="SDB46055.1"/>
    <property type="molecule type" value="Genomic_DNA"/>
</dbReference>
<dbReference type="STRING" id="665467.SAMN02982931_03577"/>
<dbReference type="RefSeq" id="WP_139167879.1">
    <property type="nucleotide sequence ID" value="NZ_FMXQ01000007.1"/>
</dbReference>
<gene>
    <name evidence="1" type="ORF">SAMN02982931_03577</name>
</gene>
<dbReference type="AlphaFoldDB" id="A0A1G6DMM0"/>
<proteinExistence type="predicted"/>
<reference evidence="1 2" key="1">
    <citation type="submission" date="2016-10" db="EMBL/GenBank/DDBJ databases">
        <authorList>
            <person name="de Groot N.N."/>
        </authorList>
    </citation>
    <scope>NUCLEOTIDE SEQUENCE [LARGE SCALE GENOMIC DNA]</scope>
    <source>
        <strain evidence="1 2">ATCC 35022</strain>
    </source>
</reference>
<organism evidence="1 2">
    <name type="scientific">Bauldia litoralis</name>
    <dbReference type="NCBI Taxonomy" id="665467"/>
    <lineage>
        <taxon>Bacteria</taxon>
        <taxon>Pseudomonadati</taxon>
        <taxon>Pseudomonadota</taxon>
        <taxon>Alphaproteobacteria</taxon>
        <taxon>Hyphomicrobiales</taxon>
        <taxon>Kaistiaceae</taxon>
        <taxon>Bauldia</taxon>
    </lineage>
</organism>
<keyword evidence="2" id="KW-1185">Reference proteome</keyword>
<protein>
    <recommendedName>
        <fullName evidence="3">Toxin-activating lysine-acyltransferase</fullName>
    </recommendedName>
</protein>
<name>A0A1G6DMM0_9HYPH</name>
<evidence type="ECO:0000313" key="1">
    <source>
        <dbReference type="EMBL" id="SDB46055.1"/>
    </source>
</evidence>
<accession>A0A1G6DMM0</accession>